<evidence type="ECO:0000313" key="1">
    <source>
        <dbReference type="EMBL" id="JAE20463.1"/>
    </source>
</evidence>
<proteinExistence type="predicted"/>
<name>A0A0A9GID9_ARUDO</name>
<dbReference type="EMBL" id="GBRH01177433">
    <property type="protein sequence ID" value="JAE20463.1"/>
    <property type="molecule type" value="Transcribed_RNA"/>
</dbReference>
<sequence>MRSFLHSSIFSLCSSHIHCRICLYLVLLRCIRMLRHFCLNILGHNMNSN</sequence>
<protein>
    <submittedName>
        <fullName evidence="1">Uncharacterized protein</fullName>
    </submittedName>
</protein>
<accession>A0A0A9GID9</accession>
<organism evidence="1">
    <name type="scientific">Arundo donax</name>
    <name type="common">Giant reed</name>
    <name type="synonym">Donax arundinaceus</name>
    <dbReference type="NCBI Taxonomy" id="35708"/>
    <lineage>
        <taxon>Eukaryota</taxon>
        <taxon>Viridiplantae</taxon>
        <taxon>Streptophyta</taxon>
        <taxon>Embryophyta</taxon>
        <taxon>Tracheophyta</taxon>
        <taxon>Spermatophyta</taxon>
        <taxon>Magnoliopsida</taxon>
        <taxon>Liliopsida</taxon>
        <taxon>Poales</taxon>
        <taxon>Poaceae</taxon>
        <taxon>PACMAD clade</taxon>
        <taxon>Arundinoideae</taxon>
        <taxon>Arundineae</taxon>
        <taxon>Arundo</taxon>
    </lineage>
</organism>
<reference evidence="1" key="2">
    <citation type="journal article" date="2015" name="Data Brief">
        <title>Shoot transcriptome of the giant reed, Arundo donax.</title>
        <authorList>
            <person name="Barrero R.A."/>
            <person name="Guerrero F.D."/>
            <person name="Moolhuijzen P."/>
            <person name="Goolsby J.A."/>
            <person name="Tidwell J."/>
            <person name="Bellgard S.E."/>
            <person name="Bellgard M.I."/>
        </authorList>
    </citation>
    <scope>NUCLEOTIDE SEQUENCE</scope>
    <source>
        <tissue evidence="1">Shoot tissue taken approximately 20 cm above the soil surface</tissue>
    </source>
</reference>
<dbReference type="AlphaFoldDB" id="A0A0A9GID9"/>
<reference evidence="1" key="1">
    <citation type="submission" date="2014-09" db="EMBL/GenBank/DDBJ databases">
        <authorList>
            <person name="Magalhaes I.L.F."/>
            <person name="Oliveira U."/>
            <person name="Santos F.R."/>
            <person name="Vidigal T.H.D.A."/>
            <person name="Brescovit A.D."/>
            <person name="Santos A.J."/>
        </authorList>
    </citation>
    <scope>NUCLEOTIDE SEQUENCE</scope>
    <source>
        <tissue evidence="1">Shoot tissue taken approximately 20 cm above the soil surface</tissue>
    </source>
</reference>